<protein>
    <submittedName>
        <fullName evidence="2">CubicO group peptidase (Beta-lactamase class C family)</fullName>
    </submittedName>
</protein>
<dbReference type="InterPro" id="IPR052907">
    <property type="entry name" value="Beta-lactamase/esterase"/>
</dbReference>
<sequence length="398" mass="42515">MSQAQARAVNNRTSTGTVANGFEPVRNELDAYLLADPGYSAQLAIYHRGQLVVDLRGGAEFDDDSITGVFSATKGAAALTVATMLGDGRLSLDVSVSHYWPEFAANGKSSVTIRQLLSHQAGVVGVDGGFAVEEILDSRLAAERLAAQTPYWYPGSAFGYHGITIGVLMEELARRVDGRSLQEIYEAEIRAPHDIDFYLGLPGAEDHRYRQIRPAKLTAAQAAEGERRPWGVDTLSALTLNTLGTSFDPADSPLSTNHRAVREAGPAAVGGTGSAAGLAKLYAVGAGQFDDGFADTATLRSMAQQQSWGHDRTLDSTMSYGIIFQLPMPRMDFGSYLAFGHDGAGGALGFADPVYELGFGYIPLPMQYPGGSNYPGGFNPRPVRLSQIARECATRLSR</sequence>
<proteinExistence type="predicted"/>
<dbReference type="EMBL" id="JACCHJ010000001">
    <property type="protein sequence ID" value="NYK10514.1"/>
    <property type="molecule type" value="Genomic_DNA"/>
</dbReference>
<dbReference type="Gene3D" id="3.40.710.10">
    <property type="entry name" value="DD-peptidase/beta-lactamase superfamily"/>
    <property type="match status" value="1"/>
</dbReference>
<organism evidence="2 3">
    <name type="scientific">Leifsonia naganoensis</name>
    <dbReference type="NCBI Taxonomy" id="150025"/>
    <lineage>
        <taxon>Bacteria</taxon>
        <taxon>Bacillati</taxon>
        <taxon>Actinomycetota</taxon>
        <taxon>Actinomycetes</taxon>
        <taxon>Micrococcales</taxon>
        <taxon>Microbacteriaceae</taxon>
        <taxon>Leifsonia</taxon>
    </lineage>
</organism>
<dbReference type="SUPFAM" id="SSF56601">
    <property type="entry name" value="beta-lactamase/transpeptidase-like"/>
    <property type="match status" value="1"/>
</dbReference>
<dbReference type="PANTHER" id="PTHR43319">
    <property type="entry name" value="BETA-LACTAMASE-RELATED"/>
    <property type="match status" value="1"/>
</dbReference>
<evidence type="ECO:0000259" key="1">
    <source>
        <dbReference type="Pfam" id="PF00144"/>
    </source>
</evidence>
<accession>A0A853DUK0</accession>
<reference evidence="2 3" key="1">
    <citation type="submission" date="2020-07" db="EMBL/GenBank/DDBJ databases">
        <title>Sequencing the genomes of 1000 actinobacteria strains.</title>
        <authorList>
            <person name="Klenk H.-P."/>
        </authorList>
    </citation>
    <scope>NUCLEOTIDE SEQUENCE [LARGE SCALE GENOMIC DNA]</scope>
    <source>
        <strain evidence="2 3">DSM 15166</strain>
    </source>
</reference>
<evidence type="ECO:0000313" key="2">
    <source>
        <dbReference type="EMBL" id="NYK10514.1"/>
    </source>
</evidence>
<dbReference type="RefSeq" id="WP_179701238.1">
    <property type="nucleotide sequence ID" value="NZ_BAAAHA010000006.1"/>
</dbReference>
<dbReference type="InterPro" id="IPR001466">
    <property type="entry name" value="Beta-lactam-related"/>
</dbReference>
<gene>
    <name evidence="2" type="ORF">HNR14_002395</name>
</gene>
<keyword evidence="3" id="KW-1185">Reference proteome</keyword>
<comment type="caution">
    <text evidence="2">The sequence shown here is derived from an EMBL/GenBank/DDBJ whole genome shotgun (WGS) entry which is preliminary data.</text>
</comment>
<evidence type="ECO:0000313" key="3">
    <source>
        <dbReference type="Proteomes" id="UP000521075"/>
    </source>
</evidence>
<dbReference type="PANTHER" id="PTHR43319:SF3">
    <property type="entry name" value="BETA-LACTAMASE-RELATED DOMAIN-CONTAINING PROTEIN"/>
    <property type="match status" value="1"/>
</dbReference>
<name>A0A853DUK0_9MICO</name>
<dbReference type="Pfam" id="PF00144">
    <property type="entry name" value="Beta-lactamase"/>
    <property type="match status" value="1"/>
</dbReference>
<dbReference type="InterPro" id="IPR012338">
    <property type="entry name" value="Beta-lactam/transpept-like"/>
</dbReference>
<dbReference type="AlphaFoldDB" id="A0A853DUK0"/>
<dbReference type="Proteomes" id="UP000521075">
    <property type="component" value="Unassembled WGS sequence"/>
</dbReference>
<feature type="domain" description="Beta-lactamase-related" evidence="1">
    <location>
        <begin position="40"/>
        <end position="361"/>
    </location>
</feature>